<evidence type="ECO:0000313" key="2">
    <source>
        <dbReference type="Proteomes" id="UP000549394"/>
    </source>
</evidence>
<dbReference type="OrthoDB" id="6328115at2759"/>
<dbReference type="AlphaFoldDB" id="A0A7I8VHN3"/>
<evidence type="ECO:0000313" key="1">
    <source>
        <dbReference type="EMBL" id="CAD5115700.1"/>
    </source>
</evidence>
<sequence length="623" mass="71079">MMFFSVELGFSSTPEFFIEAEKSTFKFGLLPSGIWPPQLAGNELYCKFETWLKFTGQNCSISPNEIIISENNPIHDIDLLVLEDGNCIDNRPIITIVGSCSTDKANDTIYIKQKNTLFSREIIDTTVGPSCQDPRVVQRIRGSNERDDVIEEDICYNFYGLGGEIYEILSDKLLKDEQGIIKISVDQLSIFGVKNLQWGGEWELKIRKGIHYSIKMDKNLYIKMNKGERILSIQIRIIHQNAWNDYLDIVIENTGMNRKTFDEFHQGILGSVWNKSYKFIKKTESIFEIANFPNSLDEEVKYNFQLKYTLAVDDTHTYQCQLSGESSFPGQQVIVTPGIFELFPNQVTVDISIQVLEDSNCHQGDTFTLNIACKVIAKNDPFDEVFIPFKFHADIHDTTTGKMCQDPHIIQNIAGVDENNQKVKAKLCYDIMGKAGEIMEFIGDEKLGVTVHFQLRDDFYISKVFVKSILGMLTISTGHIEGLRESKMNWGIEKEVTLNKRQFVQRISVLKNSISIESKTAEAILSIRVTRVPVDYKQGFLNIEIEDIGSNTNLLSKQHTGILGYIGNKEYIFVDPIQRDAKTCTLVVNNRLVKAYKEAKRSCYSVKLEDILYPRTTSQFKTL</sequence>
<dbReference type="Proteomes" id="UP000549394">
    <property type="component" value="Unassembled WGS sequence"/>
</dbReference>
<keyword evidence="2" id="KW-1185">Reference proteome</keyword>
<name>A0A7I8VHN3_9ANNE</name>
<organism evidence="1 2">
    <name type="scientific">Dimorphilus gyrociliatus</name>
    <dbReference type="NCBI Taxonomy" id="2664684"/>
    <lineage>
        <taxon>Eukaryota</taxon>
        <taxon>Metazoa</taxon>
        <taxon>Spiralia</taxon>
        <taxon>Lophotrochozoa</taxon>
        <taxon>Annelida</taxon>
        <taxon>Polychaeta</taxon>
        <taxon>Polychaeta incertae sedis</taxon>
        <taxon>Dinophilidae</taxon>
        <taxon>Dimorphilus</taxon>
    </lineage>
</organism>
<proteinExistence type="predicted"/>
<accession>A0A7I8VHN3</accession>
<comment type="caution">
    <text evidence="1">The sequence shown here is derived from an EMBL/GenBank/DDBJ whole genome shotgun (WGS) entry which is preliminary data.</text>
</comment>
<reference evidence="1 2" key="1">
    <citation type="submission" date="2020-08" db="EMBL/GenBank/DDBJ databases">
        <authorList>
            <person name="Hejnol A."/>
        </authorList>
    </citation>
    <scope>NUCLEOTIDE SEQUENCE [LARGE SCALE GENOMIC DNA]</scope>
</reference>
<protein>
    <submittedName>
        <fullName evidence="1">DgyrCDS4647</fullName>
    </submittedName>
</protein>
<dbReference type="EMBL" id="CAJFCJ010000006">
    <property type="protein sequence ID" value="CAD5115700.1"/>
    <property type="molecule type" value="Genomic_DNA"/>
</dbReference>
<gene>
    <name evidence="1" type="ORF">DGYR_LOCUS4411</name>
</gene>